<keyword evidence="1" id="KW-1133">Transmembrane helix</keyword>
<dbReference type="AlphaFoldDB" id="A0A8H5GBG4"/>
<evidence type="ECO:0000256" key="1">
    <source>
        <dbReference type="SAM" id="Phobius"/>
    </source>
</evidence>
<sequence length="343" mass="37285">MLSIQVSRILIFALTFLPSLISAKRGGGGSGGGGSFGDGDSNFSLEPLDAATFAFIVIFAVITAIQALIALSNIRRRINKVPPSIATLEYSVGPIFPICLLMTTLLLTTSYGLYATYVGRTYNTSTFEDVWWSVSFMVAQNVIVFLADIFLASSILALLSYREKIVLNTPGWIRDVKAIADAILVVILLALSMGFVGLGAAYVTDLDPAEAEAETLNKLSMAYCSFLFVAAVDIAVTSTMLYVRARKSSQVNDHSIIRRCAFIISPLYMVYTLFLLIFQARAEQINIQGEEVVKQWDLASVIIGCITEAIVINACLGCGMPPLSKENKEVKEHVHSEKVIQAV</sequence>
<keyword evidence="1" id="KW-0812">Transmembrane</keyword>
<feature type="chain" id="PRO_5036430903" evidence="2">
    <location>
        <begin position="24"/>
        <end position="343"/>
    </location>
</feature>
<dbReference type="OrthoDB" id="3118044at2759"/>
<organism evidence="4 5">
    <name type="scientific">Leucocoprinus leucothites</name>
    <dbReference type="NCBI Taxonomy" id="201217"/>
    <lineage>
        <taxon>Eukaryota</taxon>
        <taxon>Fungi</taxon>
        <taxon>Dikarya</taxon>
        <taxon>Basidiomycota</taxon>
        <taxon>Agaricomycotina</taxon>
        <taxon>Agaricomycetes</taxon>
        <taxon>Agaricomycetidae</taxon>
        <taxon>Agaricales</taxon>
        <taxon>Agaricineae</taxon>
        <taxon>Agaricaceae</taxon>
        <taxon>Leucocoprinus</taxon>
    </lineage>
</organism>
<feature type="signal peptide" evidence="2">
    <location>
        <begin position="1"/>
        <end position="23"/>
    </location>
</feature>
<reference evidence="4 5" key="1">
    <citation type="journal article" date="2020" name="ISME J.">
        <title>Uncovering the hidden diversity of litter-decomposition mechanisms in mushroom-forming fungi.</title>
        <authorList>
            <person name="Floudas D."/>
            <person name="Bentzer J."/>
            <person name="Ahren D."/>
            <person name="Johansson T."/>
            <person name="Persson P."/>
            <person name="Tunlid A."/>
        </authorList>
    </citation>
    <scope>NUCLEOTIDE SEQUENCE [LARGE SCALE GENOMIC DNA]</scope>
    <source>
        <strain evidence="4 5">CBS 146.42</strain>
    </source>
</reference>
<feature type="transmembrane region" description="Helical" evidence="1">
    <location>
        <begin position="134"/>
        <end position="159"/>
    </location>
</feature>
<evidence type="ECO:0000313" key="3">
    <source>
        <dbReference type="EMBL" id="KAF5343959.1"/>
    </source>
</evidence>
<evidence type="ECO:0000313" key="4">
    <source>
        <dbReference type="EMBL" id="KAF5361937.1"/>
    </source>
</evidence>
<keyword evidence="5" id="KW-1185">Reference proteome</keyword>
<evidence type="ECO:0000256" key="2">
    <source>
        <dbReference type="SAM" id="SignalP"/>
    </source>
</evidence>
<proteinExistence type="predicted"/>
<gene>
    <name evidence="4" type="ORF">D9756_002010</name>
    <name evidence="3" type="ORF">D9756_011568</name>
</gene>
<feature type="transmembrane region" description="Helical" evidence="1">
    <location>
        <begin position="256"/>
        <end position="278"/>
    </location>
</feature>
<name>A0A8H5GBG4_9AGAR</name>
<dbReference type="Proteomes" id="UP000559027">
    <property type="component" value="Unassembled WGS sequence"/>
</dbReference>
<accession>A0A8H5GBG4</accession>
<feature type="transmembrane region" description="Helical" evidence="1">
    <location>
        <begin position="92"/>
        <end position="114"/>
    </location>
</feature>
<keyword evidence="2" id="KW-0732">Signal</keyword>
<protein>
    <submittedName>
        <fullName evidence="4">Uncharacterized protein</fullName>
    </submittedName>
</protein>
<feature type="transmembrane region" description="Helical" evidence="1">
    <location>
        <begin position="298"/>
        <end position="319"/>
    </location>
</feature>
<dbReference type="EMBL" id="JAACJO010000002">
    <property type="protein sequence ID" value="KAF5361937.1"/>
    <property type="molecule type" value="Genomic_DNA"/>
</dbReference>
<feature type="transmembrane region" description="Helical" evidence="1">
    <location>
        <begin position="220"/>
        <end position="244"/>
    </location>
</feature>
<feature type="transmembrane region" description="Helical" evidence="1">
    <location>
        <begin position="50"/>
        <end position="71"/>
    </location>
</feature>
<dbReference type="EMBL" id="JAACJO010000077">
    <property type="protein sequence ID" value="KAF5343959.1"/>
    <property type="molecule type" value="Genomic_DNA"/>
</dbReference>
<evidence type="ECO:0000313" key="5">
    <source>
        <dbReference type="Proteomes" id="UP000559027"/>
    </source>
</evidence>
<feature type="transmembrane region" description="Helical" evidence="1">
    <location>
        <begin position="179"/>
        <end position="200"/>
    </location>
</feature>
<keyword evidence="1" id="KW-0472">Membrane</keyword>
<comment type="caution">
    <text evidence="4">The sequence shown here is derived from an EMBL/GenBank/DDBJ whole genome shotgun (WGS) entry which is preliminary data.</text>
</comment>